<dbReference type="STRING" id="699431.SY89_01892"/>
<proteinExistence type="predicted"/>
<dbReference type="PANTHER" id="PTHR43167:SF1">
    <property type="entry name" value="PUTATIVE (AFU_ORTHOLOGUE AFUA_6G01830)-RELATED"/>
    <property type="match status" value="1"/>
</dbReference>
<dbReference type="Gene3D" id="3.40.50.150">
    <property type="entry name" value="Vaccinia Virus protein VP39"/>
    <property type="match status" value="1"/>
</dbReference>
<evidence type="ECO:0000256" key="1">
    <source>
        <dbReference type="ARBA" id="ARBA00022603"/>
    </source>
</evidence>
<dbReference type="SUPFAM" id="SSF53335">
    <property type="entry name" value="S-adenosyl-L-methionine-dependent methyltransferases"/>
    <property type="match status" value="1"/>
</dbReference>
<dbReference type="PANTHER" id="PTHR43167">
    <property type="entry name" value="PUTATIVE (AFU_ORTHOLOGUE AFUA_6G01830)-RELATED"/>
    <property type="match status" value="1"/>
</dbReference>
<evidence type="ECO:0000256" key="3">
    <source>
        <dbReference type="ARBA" id="ARBA00022691"/>
    </source>
</evidence>
<dbReference type="InterPro" id="IPR029063">
    <property type="entry name" value="SAM-dependent_MTases_sf"/>
</dbReference>
<evidence type="ECO:0000313" key="4">
    <source>
        <dbReference type="EMBL" id="KPN31149.1"/>
    </source>
</evidence>
<dbReference type="EMBL" id="LGUC01000001">
    <property type="protein sequence ID" value="KPN31149.1"/>
    <property type="molecule type" value="Genomic_DNA"/>
</dbReference>
<name>A0A0P7I2M8_9EURY</name>
<dbReference type="GO" id="GO:0032259">
    <property type="term" value="P:methylation"/>
    <property type="evidence" value="ECO:0007669"/>
    <property type="project" value="UniProtKB-KW"/>
</dbReference>
<keyword evidence="3" id="KW-0949">S-adenosyl-L-methionine</keyword>
<accession>A0A0P7I2M8</accession>
<dbReference type="CDD" id="cd02440">
    <property type="entry name" value="AdoMet_MTases"/>
    <property type="match status" value="1"/>
</dbReference>
<dbReference type="InterPro" id="IPR002935">
    <property type="entry name" value="SAM_O-MeTrfase"/>
</dbReference>
<reference evidence="5" key="1">
    <citation type="submission" date="2013-11" db="EMBL/GenBank/DDBJ databases">
        <authorList>
            <person name="Hoang H.T."/>
            <person name="Killian M.L."/>
            <person name="Madson D.M."/>
            <person name="Arruda P.H.E."/>
            <person name="Sun D."/>
            <person name="Schwartz K.J."/>
            <person name="Yoon K."/>
        </authorList>
    </citation>
    <scope>NUCLEOTIDE SEQUENCE [LARGE SCALE GENOMIC DNA]</scope>
    <source>
        <strain evidence="5">CDK2</strain>
    </source>
</reference>
<keyword evidence="1 4" id="KW-0489">Methyltransferase</keyword>
<evidence type="ECO:0000313" key="5">
    <source>
        <dbReference type="Proteomes" id="UP000050535"/>
    </source>
</evidence>
<dbReference type="Pfam" id="PF01596">
    <property type="entry name" value="Methyltransf_3"/>
    <property type="match status" value="1"/>
</dbReference>
<organism evidence="4 5">
    <name type="scientific">Halolamina pelagica</name>
    <dbReference type="NCBI Taxonomy" id="699431"/>
    <lineage>
        <taxon>Archaea</taxon>
        <taxon>Methanobacteriati</taxon>
        <taxon>Methanobacteriota</taxon>
        <taxon>Stenosarchaea group</taxon>
        <taxon>Halobacteria</taxon>
        <taxon>Halobacteriales</taxon>
        <taxon>Haloferacaceae</taxon>
    </lineage>
</organism>
<keyword evidence="5" id="KW-1185">Reference proteome</keyword>
<gene>
    <name evidence="4" type="ORF">SY89_01892</name>
</gene>
<keyword evidence="2 4" id="KW-0808">Transferase</keyword>
<comment type="caution">
    <text evidence="4">The sequence shown here is derived from an EMBL/GenBank/DDBJ whole genome shotgun (WGS) entry which is preliminary data.</text>
</comment>
<dbReference type="GO" id="GO:0008171">
    <property type="term" value="F:O-methyltransferase activity"/>
    <property type="evidence" value="ECO:0007669"/>
    <property type="project" value="InterPro"/>
</dbReference>
<dbReference type="PROSITE" id="PS51682">
    <property type="entry name" value="SAM_OMT_I"/>
    <property type="match status" value="1"/>
</dbReference>
<sequence>MDLETVERYVRATGASHSEIQAEMADYADENGFPIIGPDAGAVLRMLARLTDAGRVFEFGSGYGYSASWFLAGGADEVVLTEIDDDELEMAREFLDRAGVAERARFEHGDALELVEAYGGPFDVVLIDHDKPRYAQGFDKAREKVPEGGVIVADNMTRGPIDLDALTAYFADEEPLPDDASDGTEGIADYVEHVHADPAFESFVLPVGSGLCLSTRVTPRGEE</sequence>
<dbReference type="OrthoDB" id="21414at2157"/>
<dbReference type="Proteomes" id="UP000050535">
    <property type="component" value="Unassembled WGS sequence"/>
</dbReference>
<evidence type="ECO:0000256" key="2">
    <source>
        <dbReference type="ARBA" id="ARBA00022679"/>
    </source>
</evidence>
<dbReference type="RefSeq" id="WP_054583867.1">
    <property type="nucleotide sequence ID" value="NZ_LGUC01000001.1"/>
</dbReference>
<dbReference type="AlphaFoldDB" id="A0A0P7I2M8"/>
<protein>
    <submittedName>
        <fullName evidence="4">Putative O-methyltransferase</fullName>
    </submittedName>
</protein>